<feature type="region of interest" description="Disordered" evidence="6">
    <location>
        <begin position="1"/>
        <end position="69"/>
    </location>
</feature>
<dbReference type="SUPFAM" id="SSF50978">
    <property type="entry name" value="WD40 repeat-like"/>
    <property type="match status" value="1"/>
</dbReference>
<dbReference type="PANTHER" id="PTHR19865:SF0">
    <property type="entry name" value="U3 SMALL NUCLEOLAR RNA-INTERACTING PROTEIN 2"/>
    <property type="match status" value="1"/>
</dbReference>
<dbReference type="SMART" id="SM00320">
    <property type="entry name" value="WD40"/>
    <property type="match status" value="7"/>
</dbReference>
<keyword evidence="2 5" id="KW-0853">WD repeat</keyword>
<organism evidence="7">
    <name type="scientific">Leptocylindrus danicus</name>
    <dbReference type="NCBI Taxonomy" id="163516"/>
    <lineage>
        <taxon>Eukaryota</taxon>
        <taxon>Sar</taxon>
        <taxon>Stramenopiles</taxon>
        <taxon>Ochrophyta</taxon>
        <taxon>Bacillariophyta</taxon>
        <taxon>Coscinodiscophyceae</taxon>
        <taxon>Chaetocerotophycidae</taxon>
        <taxon>Leptocylindrales</taxon>
        <taxon>Leptocylindraceae</taxon>
        <taxon>Leptocylindrus</taxon>
    </lineage>
</organism>
<feature type="repeat" description="WD" evidence="5">
    <location>
        <begin position="204"/>
        <end position="245"/>
    </location>
</feature>
<dbReference type="PROSITE" id="PS50294">
    <property type="entry name" value="WD_REPEATS_REGION"/>
    <property type="match status" value="1"/>
</dbReference>
<accession>A0A7S2P1D9</accession>
<dbReference type="AlphaFoldDB" id="A0A7S2P1D9"/>
<evidence type="ECO:0000256" key="3">
    <source>
        <dbReference type="ARBA" id="ARBA00022737"/>
    </source>
</evidence>
<gene>
    <name evidence="7" type="ORF">LDAN0321_LOCUS7161</name>
</gene>
<keyword evidence="3" id="KW-0677">Repeat</keyword>
<comment type="subcellular location">
    <subcellularLocation>
        <location evidence="1">Nucleus</location>
    </subcellularLocation>
</comment>
<name>A0A7S2P1D9_9STRA</name>
<feature type="compositionally biased region" description="Low complexity" evidence="6">
    <location>
        <begin position="504"/>
        <end position="521"/>
    </location>
</feature>
<feature type="repeat" description="WD" evidence="5">
    <location>
        <begin position="256"/>
        <end position="297"/>
    </location>
</feature>
<keyword evidence="4" id="KW-0539">Nucleus</keyword>
<dbReference type="Gene3D" id="2.130.10.10">
    <property type="entry name" value="YVTN repeat-like/Quinoprotein amine dehydrogenase"/>
    <property type="match status" value="1"/>
</dbReference>
<evidence type="ECO:0008006" key="8">
    <source>
        <dbReference type="Google" id="ProtNLM"/>
    </source>
</evidence>
<dbReference type="FunFam" id="2.130.10.10:FF:000509">
    <property type="entry name" value="U3 small nucleolar RNA-interacting protein"/>
    <property type="match status" value="1"/>
</dbReference>
<dbReference type="InterPro" id="IPR015943">
    <property type="entry name" value="WD40/YVTN_repeat-like_dom_sf"/>
</dbReference>
<evidence type="ECO:0000256" key="6">
    <source>
        <dbReference type="SAM" id="MobiDB-lite"/>
    </source>
</evidence>
<dbReference type="PANTHER" id="PTHR19865">
    <property type="entry name" value="U3 SMALL NUCLEOLAR RNA INTERACTING PROTEIN 2"/>
    <property type="match status" value="1"/>
</dbReference>
<dbReference type="GO" id="GO:0032040">
    <property type="term" value="C:small-subunit processome"/>
    <property type="evidence" value="ECO:0007669"/>
    <property type="project" value="TreeGrafter"/>
</dbReference>
<proteinExistence type="predicted"/>
<protein>
    <recommendedName>
        <fullName evidence="8">Anaphase-promoting complex subunit 4 WD40 domain-containing protein</fullName>
    </recommendedName>
</protein>
<sequence length="528" mass="58783">MNRNKRRKGNHATTTNQTLYGKSRGRGQLKLDDHNDDEIASSDDDSMISRSDSDVPSSDSEEEAAATVEDVKLRLAKEYLSKVEANVKSQKQHHQDSEDEDEDDRVGYELQLARREREGTLDQKLATHVQSYIGKQQQQQSSLVTQLRGHDLTPTCVALEASGQYAYSGSKDHSVFQWDVETQKRVRCIIPIYDKHNAESSHYRKRTDGEVLAMAVSDDGRYLATGGRDNLVHVFDIRTSRSGTNTTSLPVVAAKFKGHKSPVTSLTFRTQSLQLFSGSEDRCIRHYNLDEMAYVETLYGHQSAVMGIDCYRKERPVSIGRDRTMRAWKISEDSHLIFRGGSRASSADCISCVRDNWFVTGHDDGLLSLWLTEKKKPVTTIENAHGFGCGISSCDTVKGSDLCATGSNDGFLRLWKLSMGESLSERGVESIGEVPVRGYINDIAIGPKGRFCVAAVGQEHRLGRWNRIAKAKNRFTIIELRDDDEGDDDVDLDEDPPTSSMYPSSGNNADDSESENSSSSATPDEDDD</sequence>
<feature type="region of interest" description="Disordered" evidence="6">
    <location>
        <begin position="85"/>
        <end position="105"/>
    </location>
</feature>
<evidence type="ECO:0000256" key="5">
    <source>
        <dbReference type="PROSITE-ProRule" id="PRU00221"/>
    </source>
</evidence>
<evidence type="ECO:0000256" key="1">
    <source>
        <dbReference type="ARBA" id="ARBA00004123"/>
    </source>
</evidence>
<feature type="repeat" description="WD" evidence="5">
    <location>
        <begin position="147"/>
        <end position="188"/>
    </location>
</feature>
<dbReference type="EMBL" id="HBGY01011288">
    <property type="protein sequence ID" value="CAD9570282.1"/>
    <property type="molecule type" value="Transcribed_RNA"/>
</dbReference>
<dbReference type="Pfam" id="PF00400">
    <property type="entry name" value="WD40"/>
    <property type="match status" value="4"/>
</dbReference>
<feature type="compositionally biased region" description="Acidic residues" evidence="6">
    <location>
        <begin position="483"/>
        <end position="496"/>
    </location>
</feature>
<dbReference type="InterPro" id="IPR039241">
    <property type="entry name" value="Rrp9-like"/>
</dbReference>
<feature type="compositionally biased region" description="Basic residues" evidence="6">
    <location>
        <begin position="1"/>
        <end position="10"/>
    </location>
</feature>
<feature type="repeat" description="WD" evidence="5">
    <location>
        <begin position="404"/>
        <end position="425"/>
    </location>
</feature>
<reference evidence="7" key="1">
    <citation type="submission" date="2021-01" db="EMBL/GenBank/DDBJ databases">
        <authorList>
            <person name="Corre E."/>
            <person name="Pelletier E."/>
            <person name="Niang G."/>
            <person name="Scheremetjew M."/>
            <person name="Finn R."/>
            <person name="Kale V."/>
            <person name="Holt S."/>
            <person name="Cochrane G."/>
            <person name="Meng A."/>
            <person name="Brown T."/>
            <person name="Cohen L."/>
        </authorList>
    </citation>
    <scope>NUCLEOTIDE SEQUENCE</scope>
    <source>
        <strain evidence="7">B650</strain>
    </source>
</reference>
<evidence type="ECO:0000313" key="7">
    <source>
        <dbReference type="EMBL" id="CAD9570282.1"/>
    </source>
</evidence>
<evidence type="ECO:0000256" key="2">
    <source>
        <dbReference type="ARBA" id="ARBA00022574"/>
    </source>
</evidence>
<feature type="compositionally biased region" description="Polar residues" evidence="6">
    <location>
        <begin position="11"/>
        <end position="20"/>
    </location>
</feature>
<feature type="compositionally biased region" description="Low complexity" evidence="6">
    <location>
        <begin position="48"/>
        <end position="58"/>
    </location>
</feature>
<feature type="region of interest" description="Disordered" evidence="6">
    <location>
        <begin position="483"/>
        <end position="528"/>
    </location>
</feature>
<dbReference type="InterPro" id="IPR036322">
    <property type="entry name" value="WD40_repeat_dom_sf"/>
</dbReference>
<evidence type="ECO:0000256" key="4">
    <source>
        <dbReference type="ARBA" id="ARBA00023242"/>
    </source>
</evidence>
<feature type="compositionally biased region" description="Acidic residues" evidence="6">
    <location>
        <begin position="34"/>
        <end position="46"/>
    </location>
</feature>
<dbReference type="GO" id="GO:0034511">
    <property type="term" value="F:U3 snoRNA binding"/>
    <property type="evidence" value="ECO:0007669"/>
    <property type="project" value="InterPro"/>
</dbReference>
<dbReference type="InterPro" id="IPR001680">
    <property type="entry name" value="WD40_rpt"/>
</dbReference>
<dbReference type="PROSITE" id="PS50082">
    <property type="entry name" value="WD_REPEATS_2"/>
    <property type="match status" value="4"/>
</dbReference>